<evidence type="ECO:0000313" key="2">
    <source>
        <dbReference type="EMBL" id="KAG7310253.1"/>
    </source>
</evidence>
<dbReference type="EMBL" id="JAHIBW010000006">
    <property type="protein sequence ID" value="KAG7310253.1"/>
    <property type="molecule type" value="Genomic_DNA"/>
</dbReference>
<proteinExistence type="predicted"/>
<reference evidence="2 3" key="1">
    <citation type="submission" date="2021-06" db="EMBL/GenBank/DDBJ databases">
        <title>A haploid diamondback moth (Plutella xylostella L.) genome assembly resolves 31 chromosomes and identifies a diamide resistance mutation.</title>
        <authorList>
            <person name="Ward C.M."/>
            <person name="Perry K.D."/>
            <person name="Baker G."/>
            <person name="Powis K."/>
            <person name="Heckel D.G."/>
            <person name="Baxter S.W."/>
        </authorList>
    </citation>
    <scope>NUCLEOTIDE SEQUENCE [LARGE SCALE GENOMIC DNA]</scope>
    <source>
        <strain evidence="2 3">LV</strain>
        <tissue evidence="2">Single pupa</tissue>
    </source>
</reference>
<accession>A0ABQ7QYW7</accession>
<comment type="caution">
    <text evidence="2">The sequence shown here is derived from an EMBL/GenBank/DDBJ whole genome shotgun (WGS) entry which is preliminary data.</text>
</comment>
<keyword evidence="1" id="KW-0472">Membrane</keyword>
<evidence type="ECO:0000256" key="1">
    <source>
        <dbReference type="SAM" id="Phobius"/>
    </source>
</evidence>
<protein>
    <submittedName>
        <fullName evidence="2">Uncharacterized protein</fullName>
    </submittedName>
</protein>
<organism evidence="2 3">
    <name type="scientific">Plutella xylostella</name>
    <name type="common">Diamondback moth</name>
    <name type="synonym">Plutella maculipennis</name>
    <dbReference type="NCBI Taxonomy" id="51655"/>
    <lineage>
        <taxon>Eukaryota</taxon>
        <taxon>Metazoa</taxon>
        <taxon>Ecdysozoa</taxon>
        <taxon>Arthropoda</taxon>
        <taxon>Hexapoda</taxon>
        <taxon>Insecta</taxon>
        <taxon>Pterygota</taxon>
        <taxon>Neoptera</taxon>
        <taxon>Endopterygota</taxon>
        <taxon>Lepidoptera</taxon>
        <taxon>Glossata</taxon>
        <taxon>Ditrysia</taxon>
        <taxon>Yponomeutoidea</taxon>
        <taxon>Plutellidae</taxon>
        <taxon>Plutella</taxon>
    </lineage>
</organism>
<sequence>MAASTAPAACGCGLVLGAAGGAGSIILLGKMILGRGRTRPLQPLRRTHYNEISVNTFKQLETGHEIQHRNLKLKKSKETYFTFS</sequence>
<dbReference type="Proteomes" id="UP000823941">
    <property type="component" value="Chromosome 6"/>
</dbReference>
<keyword evidence="1" id="KW-1133">Transmembrane helix</keyword>
<keyword evidence="1" id="KW-0812">Transmembrane</keyword>
<name>A0ABQ7QYW7_PLUXY</name>
<feature type="transmembrane region" description="Helical" evidence="1">
    <location>
        <begin position="6"/>
        <end position="29"/>
    </location>
</feature>
<evidence type="ECO:0000313" key="3">
    <source>
        <dbReference type="Proteomes" id="UP000823941"/>
    </source>
</evidence>
<keyword evidence="3" id="KW-1185">Reference proteome</keyword>
<gene>
    <name evidence="2" type="ORF">JYU34_004812</name>
</gene>